<evidence type="ECO:0008006" key="3">
    <source>
        <dbReference type="Google" id="ProtNLM"/>
    </source>
</evidence>
<dbReference type="RefSeq" id="WP_166398199.1">
    <property type="nucleotide sequence ID" value="NZ_CP045121.1"/>
</dbReference>
<organism evidence="1 2">
    <name type="scientific">Rubrobacter marinus</name>
    <dbReference type="NCBI Taxonomy" id="2653852"/>
    <lineage>
        <taxon>Bacteria</taxon>
        <taxon>Bacillati</taxon>
        <taxon>Actinomycetota</taxon>
        <taxon>Rubrobacteria</taxon>
        <taxon>Rubrobacterales</taxon>
        <taxon>Rubrobacteraceae</taxon>
        <taxon>Rubrobacter</taxon>
    </lineage>
</organism>
<dbReference type="InterPro" id="IPR027417">
    <property type="entry name" value="P-loop_NTPase"/>
</dbReference>
<name>A0A6G8Q245_9ACTN</name>
<dbReference type="EMBL" id="CP045121">
    <property type="protein sequence ID" value="QIN80533.1"/>
    <property type="molecule type" value="Genomic_DNA"/>
</dbReference>
<gene>
    <name evidence="1" type="ORF">GBA65_20735</name>
</gene>
<proteinExistence type="predicted"/>
<dbReference type="KEGG" id="rmar:GBA65_20735"/>
<dbReference type="Gene3D" id="3.40.50.300">
    <property type="entry name" value="P-loop containing nucleotide triphosphate hydrolases"/>
    <property type="match status" value="1"/>
</dbReference>
<reference evidence="1 2" key="1">
    <citation type="submission" date="2019-10" db="EMBL/GenBank/DDBJ databases">
        <title>Rubrobacter sp nov SCSIO 52915 isolated from a deep-sea sediment in the South China Sea.</title>
        <authorList>
            <person name="Chen R.W."/>
        </authorList>
    </citation>
    <scope>NUCLEOTIDE SEQUENCE [LARGE SCALE GENOMIC DNA]</scope>
    <source>
        <strain evidence="1 2">SCSIO 52915</strain>
    </source>
</reference>
<evidence type="ECO:0000313" key="2">
    <source>
        <dbReference type="Proteomes" id="UP000502706"/>
    </source>
</evidence>
<keyword evidence="2" id="KW-1185">Reference proteome</keyword>
<accession>A0A6G8Q245</accession>
<evidence type="ECO:0000313" key="1">
    <source>
        <dbReference type="EMBL" id="QIN80533.1"/>
    </source>
</evidence>
<dbReference type="AlphaFoldDB" id="A0A6G8Q245"/>
<protein>
    <recommendedName>
        <fullName evidence="3">Sulfotransferase domain-containing protein</fullName>
    </recommendedName>
</protein>
<dbReference type="SUPFAM" id="SSF52540">
    <property type="entry name" value="P-loop containing nucleoside triphosphate hydrolases"/>
    <property type="match status" value="1"/>
</dbReference>
<sequence length="256" mass="27976">MEQGSARTTAGVVREQGRLVLACGGYRSGSTLQYNLIGEYVERVNGGRRIGLLDPPEAARLWRGLWGIVGAMGLAVAKSHHAVGGFQDFGGAERVWSELAERGLIAPVYSVRDWRDVAYSMSRKFGRPLAELFESSQWRENLAHMEVWLALGALVQRYEDLVGDAAGSLEDMSHGLGLPWAPEAAGEAAEAAGLAAQRAVTGRLAAGGTDPRHLVHWDHIADPGGGAWRVAWDEEERELAREELAPLMERFGYEWD</sequence>
<dbReference type="Proteomes" id="UP000502706">
    <property type="component" value="Chromosome"/>
</dbReference>